<name>A0AAW2K6U5_9LAMI</name>
<accession>A0AAW2K6U5</accession>
<reference evidence="1" key="1">
    <citation type="submission" date="2020-06" db="EMBL/GenBank/DDBJ databases">
        <authorList>
            <person name="Li T."/>
            <person name="Hu X."/>
            <person name="Zhang T."/>
            <person name="Song X."/>
            <person name="Zhang H."/>
            <person name="Dai N."/>
            <person name="Sheng W."/>
            <person name="Hou X."/>
            <person name="Wei L."/>
        </authorList>
    </citation>
    <scope>NUCLEOTIDE SEQUENCE</scope>
    <source>
        <strain evidence="1">KEN8</strain>
        <tissue evidence="1">Leaf</tissue>
    </source>
</reference>
<reference evidence="1" key="2">
    <citation type="journal article" date="2024" name="Plant">
        <title>Genomic evolution and insights into agronomic trait innovations of Sesamum species.</title>
        <authorList>
            <person name="Miao H."/>
            <person name="Wang L."/>
            <person name="Qu L."/>
            <person name="Liu H."/>
            <person name="Sun Y."/>
            <person name="Le M."/>
            <person name="Wang Q."/>
            <person name="Wei S."/>
            <person name="Zheng Y."/>
            <person name="Lin W."/>
            <person name="Duan Y."/>
            <person name="Cao H."/>
            <person name="Xiong S."/>
            <person name="Wang X."/>
            <person name="Wei L."/>
            <person name="Li C."/>
            <person name="Ma Q."/>
            <person name="Ju M."/>
            <person name="Zhao R."/>
            <person name="Li G."/>
            <person name="Mu C."/>
            <person name="Tian Q."/>
            <person name="Mei H."/>
            <person name="Zhang T."/>
            <person name="Gao T."/>
            <person name="Zhang H."/>
        </authorList>
    </citation>
    <scope>NUCLEOTIDE SEQUENCE</scope>
    <source>
        <strain evidence="1">KEN8</strain>
    </source>
</reference>
<proteinExistence type="predicted"/>
<protein>
    <submittedName>
        <fullName evidence="1">Uncharacterized protein</fullName>
    </submittedName>
</protein>
<comment type="caution">
    <text evidence="1">The sequence shown here is derived from an EMBL/GenBank/DDBJ whole genome shotgun (WGS) entry which is preliminary data.</text>
</comment>
<evidence type="ECO:0000313" key="1">
    <source>
        <dbReference type="EMBL" id="KAL0302337.1"/>
    </source>
</evidence>
<gene>
    <name evidence="1" type="ORF">Scaly_3035700</name>
</gene>
<dbReference type="EMBL" id="JACGWM010000577">
    <property type="protein sequence ID" value="KAL0302337.1"/>
    <property type="molecule type" value="Genomic_DNA"/>
</dbReference>
<sequence>MAVLRILNEHILLHKFNYTHVVLVPKCDNPEIVSQLRPIRLCNVIVRIASTCVANRMKCQREEFVKGILSLPICLYCAEAFSSLIQASERGGDSEYSGGLYMGVGSGKSPQTERLNPWSWVVHSRVLSAGDIGRLCSFSGLVGKSNRLTELTRRNRHMEASQGLVGITGILNSDSTGLVFRLQESWQSRAYEDCILDMTRGGCVMRHDHHKSYPMQSEYVAGTVDFKKESVPYQYCDSEISYAL</sequence>
<organism evidence="1">
    <name type="scientific">Sesamum calycinum</name>
    <dbReference type="NCBI Taxonomy" id="2727403"/>
    <lineage>
        <taxon>Eukaryota</taxon>
        <taxon>Viridiplantae</taxon>
        <taxon>Streptophyta</taxon>
        <taxon>Embryophyta</taxon>
        <taxon>Tracheophyta</taxon>
        <taxon>Spermatophyta</taxon>
        <taxon>Magnoliopsida</taxon>
        <taxon>eudicotyledons</taxon>
        <taxon>Gunneridae</taxon>
        <taxon>Pentapetalae</taxon>
        <taxon>asterids</taxon>
        <taxon>lamiids</taxon>
        <taxon>Lamiales</taxon>
        <taxon>Pedaliaceae</taxon>
        <taxon>Sesamum</taxon>
    </lineage>
</organism>
<dbReference type="AlphaFoldDB" id="A0AAW2K6U5"/>